<organism evidence="2 3">
    <name type="scientific">Massariosphaeria phaeospora</name>
    <dbReference type="NCBI Taxonomy" id="100035"/>
    <lineage>
        <taxon>Eukaryota</taxon>
        <taxon>Fungi</taxon>
        <taxon>Dikarya</taxon>
        <taxon>Ascomycota</taxon>
        <taxon>Pezizomycotina</taxon>
        <taxon>Dothideomycetes</taxon>
        <taxon>Pleosporomycetidae</taxon>
        <taxon>Pleosporales</taxon>
        <taxon>Pleosporales incertae sedis</taxon>
        <taxon>Massariosphaeria</taxon>
    </lineage>
</organism>
<evidence type="ECO:0000256" key="1">
    <source>
        <dbReference type="SAM" id="SignalP"/>
    </source>
</evidence>
<reference evidence="2 3" key="1">
    <citation type="submission" date="2020-01" db="EMBL/GenBank/DDBJ databases">
        <authorList>
            <consortium name="DOE Joint Genome Institute"/>
            <person name="Haridas S."/>
            <person name="Albert R."/>
            <person name="Binder M."/>
            <person name="Bloem J."/>
            <person name="Labutti K."/>
            <person name="Salamov A."/>
            <person name="Andreopoulos B."/>
            <person name="Baker S.E."/>
            <person name="Barry K."/>
            <person name="Bills G."/>
            <person name="Bluhm B.H."/>
            <person name="Cannon C."/>
            <person name="Castanera R."/>
            <person name="Culley D.E."/>
            <person name="Daum C."/>
            <person name="Ezra D."/>
            <person name="Gonzalez J.B."/>
            <person name="Henrissat B."/>
            <person name="Kuo A."/>
            <person name="Liang C."/>
            <person name="Lipzen A."/>
            <person name="Lutzoni F."/>
            <person name="Magnuson J."/>
            <person name="Mondo S."/>
            <person name="Nolan M."/>
            <person name="Ohm R."/>
            <person name="Pangilinan J."/>
            <person name="Park H.-J.H."/>
            <person name="Ramirez L."/>
            <person name="Alfaro M."/>
            <person name="Sun H."/>
            <person name="Tritt A."/>
            <person name="Yoshinaga Y."/>
            <person name="Zwiers L.-H.L."/>
            <person name="Turgeon B.G."/>
            <person name="Goodwin S.B."/>
            <person name="Spatafora J.W."/>
            <person name="Crous P.W."/>
            <person name="Grigoriev I.V."/>
        </authorList>
    </citation>
    <scope>NUCLEOTIDE SEQUENCE [LARGE SCALE GENOMIC DNA]</scope>
    <source>
        <strain evidence="2 3">CBS 611.86</strain>
    </source>
</reference>
<feature type="signal peptide" evidence="1">
    <location>
        <begin position="1"/>
        <end position="20"/>
    </location>
</feature>
<feature type="chain" id="PRO_5028830648" evidence="1">
    <location>
        <begin position="21"/>
        <end position="341"/>
    </location>
</feature>
<keyword evidence="1" id="KW-0732">Signal</keyword>
<sequence length="341" mass="37572">MRFTSVLLFTAATSTWLVAAAPISDPFEYDALSLIARARAKDDAWCEYESDVAIKKDELDLKQAVGVRKSVLFSARLTFPRVQDAFKETFEGSDRQLAGLAKDAFVTMSGSGIGRNARPGVMTAMAIDKRVYLSSSIKGPGSITYNLKTWDVRQNVPQGLKDCMGQCKQSILDMPDPGEGTDNDVPREAHRTKASCGECMALYQFFEDNPTATNCRGAIFVTVNDQPTESDKKDGKIPAEFKALPVKDKVRVVDPCGTDNFDAEDGKVWGCALLTSTCPGGRFIREGATPRNAFDDYFIGRGKNSNEEADKEKKVDYEKSDRFFETKSPIKIDTSNIQLEG</sequence>
<dbReference type="AlphaFoldDB" id="A0A7C8I419"/>
<protein>
    <submittedName>
        <fullName evidence="2">Uncharacterized protein</fullName>
    </submittedName>
</protein>
<dbReference type="OrthoDB" id="3780330at2759"/>
<dbReference type="Proteomes" id="UP000481861">
    <property type="component" value="Unassembled WGS sequence"/>
</dbReference>
<evidence type="ECO:0000313" key="2">
    <source>
        <dbReference type="EMBL" id="KAF2870357.1"/>
    </source>
</evidence>
<dbReference type="EMBL" id="JAADJZ010000014">
    <property type="protein sequence ID" value="KAF2870357.1"/>
    <property type="molecule type" value="Genomic_DNA"/>
</dbReference>
<comment type="caution">
    <text evidence="2">The sequence shown here is derived from an EMBL/GenBank/DDBJ whole genome shotgun (WGS) entry which is preliminary data.</text>
</comment>
<gene>
    <name evidence="2" type="ORF">BDV95DRAFT_595868</name>
</gene>
<name>A0A7C8I419_9PLEO</name>
<accession>A0A7C8I419</accession>
<proteinExistence type="predicted"/>
<evidence type="ECO:0000313" key="3">
    <source>
        <dbReference type="Proteomes" id="UP000481861"/>
    </source>
</evidence>
<keyword evidence="3" id="KW-1185">Reference proteome</keyword>